<dbReference type="AlphaFoldDB" id="A0A0R3QAV3"/>
<proteinExistence type="predicted"/>
<keyword evidence="2" id="KW-1185">Reference proteome</keyword>
<organism evidence="3">
    <name type="scientific">Brugia timori</name>
    <dbReference type="NCBI Taxonomy" id="42155"/>
    <lineage>
        <taxon>Eukaryota</taxon>
        <taxon>Metazoa</taxon>
        <taxon>Ecdysozoa</taxon>
        <taxon>Nematoda</taxon>
        <taxon>Chromadorea</taxon>
        <taxon>Rhabditida</taxon>
        <taxon>Spirurina</taxon>
        <taxon>Spiruromorpha</taxon>
        <taxon>Filarioidea</taxon>
        <taxon>Onchocercidae</taxon>
        <taxon>Brugia</taxon>
    </lineage>
</organism>
<evidence type="ECO:0000313" key="2">
    <source>
        <dbReference type="Proteomes" id="UP000280834"/>
    </source>
</evidence>
<gene>
    <name evidence="1" type="ORF">BTMF_LOCUS2785</name>
</gene>
<protein>
    <submittedName>
        <fullName evidence="3">Ovule protein</fullName>
    </submittedName>
</protein>
<evidence type="ECO:0000313" key="1">
    <source>
        <dbReference type="EMBL" id="VDO13335.1"/>
    </source>
</evidence>
<accession>A0A0R3QAV3</accession>
<reference evidence="3" key="1">
    <citation type="submission" date="2017-02" db="UniProtKB">
        <authorList>
            <consortium name="WormBaseParasite"/>
        </authorList>
    </citation>
    <scope>IDENTIFICATION</scope>
</reference>
<reference evidence="1 2" key="2">
    <citation type="submission" date="2018-11" db="EMBL/GenBank/DDBJ databases">
        <authorList>
            <consortium name="Pathogen Informatics"/>
        </authorList>
    </citation>
    <scope>NUCLEOTIDE SEQUENCE [LARGE SCALE GENOMIC DNA]</scope>
</reference>
<dbReference type="WBParaSite" id="BTMF_0000347401-mRNA-1">
    <property type="protein sequence ID" value="BTMF_0000347401-mRNA-1"/>
    <property type="gene ID" value="BTMF_0000347401"/>
</dbReference>
<name>A0A0R3QAV3_9BILA</name>
<dbReference type="Proteomes" id="UP000280834">
    <property type="component" value="Unassembled WGS sequence"/>
</dbReference>
<sequence>MPRKADSPSSGLWETGLINHADNDSLDEEATMVSLIQNEDTKYAEEDFIATQDREWLEESSEVRLLKVLLFHLTIYHLEKKL</sequence>
<dbReference type="EMBL" id="UZAG01002375">
    <property type="protein sequence ID" value="VDO13335.1"/>
    <property type="molecule type" value="Genomic_DNA"/>
</dbReference>
<dbReference type="STRING" id="42155.A0A0R3QAV3"/>
<evidence type="ECO:0000313" key="3">
    <source>
        <dbReference type="WBParaSite" id="BTMF_0000347401-mRNA-1"/>
    </source>
</evidence>